<evidence type="ECO:0000313" key="3">
    <source>
        <dbReference type="WBParaSite" id="TREG1_122870.1"/>
    </source>
</evidence>
<accession>A0AA85J4D4</accession>
<dbReference type="Proteomes" id="UP000050795">
    <property type="component" value="Unassembled WGS sequence"/>
</dbReference>
<dbReference type="AlphaFoldDB" id="A0AA85J4D4"/>
<dbReference type="WBParaSite" id="TREG1_122870.1">
    <property type="protein sequence ID" value="TREG1_122870.1"/>
    <property type="gene ID" value="TREG1_122870"/>
</dbReference>
<reference evidence="1" key="1">
    <citation type="submission" date="2022-06" db="EMBL/GenBank/DDBJ databases">
        <authorList>
            <person name="Berger JAMES D."/>
            <person name="Berger JAMES D."/>
        </authorList>
    </citation>
    <scope>NUCLEOTIDE SEQUENCE [LARGE SCALE GENOMIC DNA]</scope>
</reference>
<reference evidence="2 3" key="2">
    <citation type="submission" date="2023-11" db="UniProtKB">
        <authorList>
            <consortium name="WormBaseParasite"/>
        </authorList>
    </citation>
    <scope>IDENTIFICATION</scope>
</reference>
<protein>
    <submittedName>
        <fullName evidence="2 3">Uncharacterized protein</fullName>
    </submittedName>
</protein>
<evidence type="ECO:0000313" key="2">
    <source>
        <dbReference type="WBParaSite" id="TREG1_122860.1"/>
    </source>
</evidence>
<keyword evidence="1" id="KW-1185">Reference proteome</keyword>
<evidence type="ECO:0000313" key="1">
    <source>
        <dbReference type="Proteomes" id="UP000050795"/>
    </source>
</evidence>
<proteinExistence type="predicted"/>
<dbReference type="WBParaSite" id="TREG1_122860.1">
    <property type="protein sequence ID" value="TREG1_122860.1"/>
    <property type="gene ID" value="TREG1_122860"/>
</dbReference>
<name>A0AA85J4D4_TRIRE</name>
<sequence length="84" mass="9957">MNYQRAYTMERNVDLPMNYVLSHTNVDRTVYHTKVYAPNVEVPMRLAYTDGNAAVVDVISSTAFDRRNKHRSFDHDPRVYFYDH</sequence>
<organism evidence="1 2">
    <name type="scientific">Trichobilharzia regenti</name>
    <name type="common">Nasal bird schistosome</name>
    <dbReference type="NCBI Taxonomy" id="157069"/>
    <lineage>
        <taxon>Eukaryota</taxon>
        <taxon>Metazoa</taxon>
        <taxon>Spiralia</taxon>
        <taxon>Lophotrochozoa</taxon>
        <taxon>Platyhelminthes</taxon>
        <taxon>Trematoda</taxon>
        <taxon>Digenea</taxon>
        <taxon>Strigeidida</taxon>
        <taxon>Schistosomatoidea</taxon>
        <taxon>Schistosomatidae</taxon>
        <taxon>Trichobilharzia</taxon>
    </lineage>
</organism>